<organism evidence="2 3">
    <name type="scientific">Pseudomonas matsuisoli</name>
    <dbReference type="NCBI Taxonomy" id="1515666"/>
    <lineage>
        <taxon>Bacteria</taxon>
        <taxon>Pseudomonadati</taxon>
        <taxon>Pseudomonadota</taxon>
        <taxon>Gammaproteobacteria</taxon>
        <taxon>Pseudomonadales</taxon>
        <taxon>Pseudomonadaceae</taxon>
        <taxon>Pseudomonas</taxon>
    </lineage>
</organism>
<reference evidence="2" key="1">
    <citation type="journal article" date="2014" name="Int. J. Syst. Evol. Microbiol.">
        <title>Complete genome sequence of Corynebacterium casei LMG S-19264T (=DSM 44701T), isolated from a smear-ripened cheese.</title>
        <authorList>
            <consortium name="US DOE Joint Genome Institute (JGI-PGF)"/>
            <person name="Walter F."/>
            <person name="Albersmeier A."/>
            <person name="Kalinowski J."/>
            <person name="Ruckert C."/>
        </authorList>
    </citation>
    <scope>NUCLEOTIDE SEQUENCE</scope>
    <source>
        <strain evidence="2">JCM 30078</strain>
    </source>
</reference>
<gene>
    <name evidence="2" type="ORF">GCM10009304_09790</name>
</gene>
<accession>A0A917UU62</accession>
<comment type="caution">
    <text evidence="2">The sequence shown here is derived from an EMBL/GenBank/DDBJ whole genome shotgun (WGS) entry which is preliminary data.</text>
</comment>
<proteinExistence type="predicted"/>
<feature type="region of interest" description="Disordered" evidence="1">
    <location>
        <begin position="103"/>
        <end position="127"/>
    </location>
</feature>
<dbReference type="EMBL" id="BMPO01000002">
    <property type="protein sequence ID" value="GGJ85757.1"/>
    <property type="molecule type" value="Genomic_DNA"/>
</dbReference>
<dbReference type="Proteomes" id="UP000635983">
    <property type="component" value="Unassembled WGS sequence"/>
</dbReference>
<name>A0A917UU62_9PSED</name>
<feature type="compositionally biased region" description="Basic and acidic residues" evidence="1">
    <location>
        <begin position="103"/>
        <end position="120"/>
    </location>
</feature>
<evidence type="ECO:0000313" key="2">
    <source>
        <dbReference type="EMBL" id="GGJ85757.1"/>
    </source>
</evidence>
<evidence type="ECO:0000313" key="3">
    <source>
        <dbReference type="Proteomes" id="UP000635983"/>
    </source>
</evidence>
<evidence type="ECO:0000256" key="1">
    <source>
        <dbReference type="SAM" id="MobiDB-lite"/>
    </source>
</evidence>
<protein>
    <submittedName>
        <fullName evidence="2">Uncharacterized protein</fullName>
    </submittedName>
</protein>
<reference evidence="2" key="2">
    <citation type="submission" date="2020-09" db="EMBL/GenBank/DDBJ databases">
        <authorList>
            <person name="Sun Q."/>
            <person name="Ohkuma M."/>
        </authorList>
    </citation>
    <scope>NUCLEOTIDE SEQUENCE</scope>
    <source>
        <strain evidence="2">JCM 30078</strain>
    </source>
</reference>
<dbReference type="RefSeq" id="WP_188982029.1">
    <property type="nucleotide sequence ID" value="NZ_BMPO01000002.1"/>
</dbReference>
<keyword evidence="3" id="KW-1185">Reference proteome</keyword>
<sequence>MSIDWKLGTALLCALSIAGCETDLKQSEYPQDYGVNVPQRHTPFPDACLEAAGEGISSRLPPGCANALNLMRMVERPAELQKGTDPGPALAAPVGQAVRRYLTPDEAKDEERRQQLEREASTAISAP</sequence>
<dbReference type="AlphaFoldDB" id="A0A917UU62"/>
<dbReference type="PROSITE" id="PS51257">
    <property type="entry name" value="PROKAR_LIPOPROTEIN"/>
    <property type="match status" value="1"/>
</dbReference>